<proteinExistence type="predicted"/>
<evidence type="ECO:0000313" key="4">
    <source>
        <dbReference type="EMBL" id="MFD2649253.1"/>
    </source>
</evidence>
<evidence type="ECO:0000313" key="5">
    <source>
        <dbReference type="EMBL" id="MFD2649826.1"/>
    </source>
</evidence>
<organism evidence="5 6">
    <name type="scientific">Devosia albogilva</name>
    <dbReference type="NCBI Taxonomy" id="429726"/>
    <lineage>
        <taxon>Bacteria</taxon>
        <taxon>Pseudomonadati</taxon>
        <taxon>Pseudomonadota</taxon>
        <taxon>Alphaproteobacteria</taxon>
        <taxon>Hyphomicrobiales</taxon>
        <taxon>Devosiaceae</taxon>
        <taxon>Devosia</taxon>
    </lineage>
</organism>
<comment type="caution">
    <text evidence="5">The sequence shown here is derived from an EMBL/GenBank/DDBJ whole genome shotgun (WGS) entry which is preliminary data.</text>
</comment>
<dbReference type="PANTHER" id="PTHR33055">
    <property type="entry name" value="TRANSPOSASE FOR INSERTION SEQUENCE ELEMENT IS1111A"/>
    <property type="match status" value="1"/>
</dbReference>
<protein>
    <submittedName>
        <fullName evidence="5">IS110 family transposase</fullName>
    </submittedName>
</protein>
<name>A0ABW5QQX4_9HYPH</name>
<evidence type="ECO:0000259" key="2">
    <source>
        <dbReference type="Pfam" id="PF02371"/>
    </source>
</evidence>
<dbReference type="NCBIfam" id="NF033542">
    <property type="entry name" value="transpos_IS110"/>
    <property type="match status" value="1"/>
</dbReference>
<reference evidence="5" key="1">
    <citation type="journal article" date="2014" name="Int. J. Syst. Evol. Microbiol.">
        <title>Complete genome of a new Firmicutes species belonging to the dominant human colonic microbiota ('Ruminococcus bicirculans') reveals two chromosomes and a selective capacity to utilize plant glucans.</title>
        <authorList>
            <consortium name="NISC Comparative Sequencing Program"/>
            <person name="Wegmann U."/>
            <person name="Louis P."/>
            <person name="Goesmann A."/>
            <person name="Henrissat B."/>
            <person name="Duncan S.H."/>
            <person name="Flint H.J."/>
        </authorList>
    </citation>
    <scope>NUCLEOTIDE SEQUENCE</scope>
    <source>
        <strain evidence="5">CCM 7427</strain>
    </source>
</reference>
<dbReference type="PANTHER" id="PTHR33055:SF13">
    <property type="entry name" value="TRANSPOSASE"/>
    <property type="match status" value="1"/>
</dbReference>
<feature type="domain" description="Transposase IS110-like N-terminal" evidence="1">
    <location>
        <begin position="35"/>
        <end position="159"/>
    </location>
</feature>
<dbReference type="InterPro" id="IPR003346">
    <property type="entry name" value="Transposase_20"/>
</dbReference>
<reference evidence="6" key="2">
    <citation type="journal article" date="2019" name="Int. J. Syst. Evol. Microbiol.">
        <title>The Global Catalogue of Microorganisms (GCM) 10K type strain sequencing project: providing services to taxonomists for standard genome sequencing and annotation.</title>
        <authorList>
            <consortium name="The Broad Institute Genomics Platform"/>
            <consortium name="The Broad Institute Genome Sequencing Center for Infectious Disease"/>
            <person name="Wu L."/>
            <person name="Ma J."/>
        </authorList>
    </citation>
    <scope>NUCLEOTIDE SEQUENCE [LARGE SCALE GENOMIC DNA]</scope>
    <source>
        <strain evidence="6">CCM 7427</strain>
    </source>
</reference>
<evidence type="ECO:0000313" key="3">
    <source>
        <dbReference type="EMBL" id="MFD2647631.1"/>
    </source>
</evidence>
<dbReference type="EMBL" id="JBHUNP010000001">
    <property type="protein sequence ID" value="MFD2649826.1"/>
    <property type="molecule type" value="Genomic_DNA"/>
</dbReference>
<reference evidence="5" key="3">
    <citation type="submission" date="2024-09" db="EMBL/GenBank/DDBJ databases">
        <authorList>
            <person name="Sun Q."/>
            <person name="Mori K."/>
        </authorList>
    </citation>
    <scope>NUCLEOTIDE SEQUENCE</scope>
    <source>
        <strain evidence="5">CCM 7427</strain>
    </source>
</reference>
<gene>
    <name evidence="3" type="ORF">ACFSX5_07495</name>
    <name evidence="4" type="ORF">ACFSX5_15800</name>
    <name evidence="5" type="ORF">ACFSX5_18740</name>
</gene>
<dbReference type="EMBL" id="JBHUNP010000001">
    <property type="protein sequence ID" value="MFD2649253.1"/>
    <property type="molecule type" value="Genomic_DNA"/>
</dbReference>
<dbReference type="RefSeq" id="WP_386832653.1">
    <property type="nucleotide sequence ID" value="NZ_JBHUNP010000001.1"/>
</dbReference>
<dbReference type="Pfam" id="PF02371">
    <property type="entry name" value="Transposase_20"/>
    <property type="match status" value="1"/>
</dbReference>
<dbReference type="Proteomes" id="UP001597521">
    <property type="component" value="Unassembled WGS sequence"/>
</dbReference>
<evidence type="ECO:0000259" key="1">
    <source>
        <dbReference type="Pfam" id="PF01548"/>
    </source>
</evidence>
<dbReference type="EMBL" id="JBHUNP010000001">
    <property type="protein sequence ID" value="MFD2647631.1"/>
    <property type="molecule type" value="Genomic_DNA"/>
</dbReference>
<evidence type="ECO:0000313" key="6">
    <source>
        <dbReference type="Proteomes" id="UP001597521"/>
    </source>
</evidence>
<dbReference type="InterPro" id="IPR002525">
    <property type="entry name" value="Transp_IS110-like_N"/>
</dbReference>
<dbReference type="InterPro" id="IPR047650">
    <property type="entry name" value="Transpos_IS110"/>
</dbReference>
<dbReference type="Pfam" id="PF01548">
    <property type="entry name" value="DEDD_Tnp_IS110"/>
    <property type="match status" value="1"/>
</dbReference>
<sequence>MSMNSNDPRFNHIVAFEVSKAHLVVHTLPADSQKIIPNTPIQVRRLLRAEQRVSARLGTGPLLVVCEATGGYERHVLSEAVALGLAVHRAHGSRTRLFARFNGKLAKTDAIDARLIARYGLTPGLELYQPPSPEQAALRQLRRRRDELAQMLRMEANRSEHASLKRLQTSIQRHQTWLKGELQAIETEIEALIKKTPELQRKAGLMRSLKGVGPHTTAAILAYLPEIGSISKATAAAIAGLAPIANDSGQLTGRRRIGGGRADLRSSLYMAALVARQRNPAIRAFADSLKARGKPSKLVLVAVMRKLIVILNAIVASGQPART</sequence>
<keyword evidence="6" id="KW-1185">Reference proteome</keyword>
<feature type="domain" description="Transposase IS116/IS110/IS902 C-terminal" evidence="2">
    <location>
        <begin position="205"/>
        <end position="285"/>
    </location>
</feature>
<accession>A0ABW5QQX4</accession>